<dbReference type="EC" id="3.1.4.1" evidence="5"/>
<reference evidence="12" key="1">
    <citation type="submission" date="2024-07" db="EMBL/GenBank/DDBJ databases">
        <title>Genome Analysis of a Potential Novel Vibrio Species Secreting pH- and Thermo-stable Alginate Lyase and its Application in Producing Alginate Oligosaccharides.</title>
        <authorList>
            <person name="Huang H."/>
            <person name="Bao K."/>
        </authorList>
    </citation>
    <scope>NUCLEOTIDE SEQUENCE</scope>
    <source>
        <strain evidence="12">HB236076</strain>
        <plasmid evidence="12">p-HB236076</plasmid>
    </source>
</reference>
<evidence type="ECO:0000256" key="5">
    <source>
        <dbReference type="ARBA" id="ARBA00012029"/>
    </source>
</evidence>
<organism evidence="12">
    <name type="scientific">Vibrio sp. HB236076</name>
    <dbReference type="NCBI Taxonomy" id="3232307"/>
    <lineage>
        <taxon>Bacteria</taxon>
        <taxon>Pseudomonadati</taxon>
        <taxon>Pseudomonadota</taxon>
        <taxon>Gammaproteobacteria</taxon>
        <taxon>Vibrionales</taxon>
        <taxon>Vibrionaceae</taxon>
        <taxon>Vibrio</taxon>
    </lineage>
</organism>
<evidence type="ECO:0000256" key="9">
    <source>
        <dbReference type="ARBA" id="ARBA00022842"/>
    </source>
</evidence>
<dbReference type="InterPro" id="IPR014883">
    <property type="entry name" value="VRR_NUC"/>
</dbReference>
<dbReference type="Gene3D" id="3.40.1350.10">
    <property type="match status" value="1"/>
</dbReference>
<feature type="domain" description="VRR-NUC" evidence="11">
    <location>
        <begin position="431"/>
        <end position="537"/>
    </location>
</feature>
<dbReference type="GO" id="GO:0004528">
    <property type="term" value="F:phosphodiesterase I activity"/>
    <property type="evidence" value="ECO:0007669"/>
    <property type="project" value="UniProtKB-EC"/>
</dbReference>
<gene>
    <name evidence="12" type="ORF">AB0763_16130</name>
</gene>
<comment type="similarity">
    <text evidence="4">Belongs to the FAN1 family.</text>
</comment>
<dbReference type="AlphaFoldDB" id="A0AB39HJ15"/>
<dbReference type="GO" id="GO:0036297">
    <property type="term" value="P:interstrand cross-link repair"/>
    <property type="evidence" value="ECO:0007669"/>
    <property type="project" value="InterPro"/>
</dbReference>
<dbReference type="Pfam" id="PF08774">
    <property type="entry name" value="VRR_NUC"/>
    <property type="match status" value="1"/>
</dbReference>
<comment type="catalytic activity">
    <reaction evidence="1">
        <text>Hydrolytically removes 5'-nucleotides successively from the 3'-hydroxy termini of 3'-hydroxy-terminated oligonucleotides.</text>
        <dbReference type="EC" id="3.1.4.1"/>
    </reaction>
</comment>
<dbReference type="KEGG" id="vih:AB0763_16130"/>
<keyword evidence="8" id="KW-0378">Hydrolase</keyword>
<comment type="cofactor">
    <cofactor evidence="3">
        <name>Mg(2+)</name>
        <dbReference type="ChEBI" id="CHEBI:18420"/>
    </cofactor>
</comment>
<keyword evidence="10" id="KW-0464">Manganese</keyword>
<proteinExistence type="inferred from homology"/>
<evidence type="ECO:0000313" key="12">
    <source>
        <dbReference type="EMBL" id="XDK26570.1"/>
    </source>
</evidence>
<dbReference type="RefSeq" id="WP_306099474.1">
    <property type="nucleotide sequence ID" value="NZ_CP162602.1"/>
</dbReference>
<dbReference type="SMART" id="SM00990">
    <property type="entry name" value="VRR_NUC"/>
    <property type="match status" value="1"/>
</dbReference>
<sequence length="539" mass="63112">MTETAPPLAVYYYRDNFQTLIEHALSFSHLLTECEKQWLADYQTLAMQTQCLLVRILSRKGPYYRQDKFQYPELDDIAARFDELRAHGFIDFPETLPFADIADKLTKGELQPLLNGNKHTTKKALLSLIEPQHNIDQTQLPCPCFCLQQAEILPVLLGLFFANHRQDLSQFVLNDLGVQRFEDYQYTGQHAYFHHRSELDALLTINQIKQDWFCNPNAEVSTLLTWLQAVPVADCHKGLQRKSQALISQLARQLERQQDAKAAMPWYQRTNMPPSRERQARFYLQQGEFDQAKRLLDEMLATPFGKRETITAYTLLKQWQKRAQASALEGQPRQVATENREDLALKLQGQRVEHAVCQHYQQDGWQCFYSENHFLNGLFGLAFWHVIFSPVPYAFIHPFQSRPLDMYHDDFCQSRQQAIQQVFEHIKTQGLTECHATYQQKFAIQNDWVHWGAFDPQWIDLAEQHIERSTLIGLFEYLLQDLRDHKIGMPDLIAFKDGQFRWVEVKGPGDKLQHHQKEWQKTMTQLGIDYCTAYVEVID</sequence>
<geneLocation type="plasmid" evidence="12">
    <name>p-HB236076</name>
</geneLocation>
<evidence type="ECO:0000256" key="10">
    <source>
        <dbReference type="ARBA" id="ARBA00023211"/>
    </source>
</evidence>
<dbReference type="InterPro" id="IPR033315">
    <property type="entry name" value="Fan1-like"/>
</dbReference>
<accession>A0AB39HJ15</accession>
<comment type="cofactor">
    <cofactor evidence="2">
        <name>Mn(2+)</name>
        <dbReference type="ChEBI" id="CHEBI:29035"/>
    </cofactor>
</comment>
<name>A0AB39HJ15_9VIBR</name>
<dbReference type="GO" id="GO:0046872">
    <property type="term" value="F:metal ion binding"/>
    <property type="evidence" value="ECO:0007669"/>
    <property type="project" value="UniProtKB-KW"/>
</dbReference>
<keyword evidence="9" id="KW-0460">Magnesium</keyword>
<dbReference type="PANTHER" id="PTHR15749:SF4">
    <property type="entry name" value="FANCONI-ASSOCIATED NUCLEASE 1"/>
    <property type="match status" value="1"/>
</dbReference>
<dbReference type="InterPro" id="IPR049125">
    <property type="entry name" value="FAN1-like_WH"/>
</dbReference>
<dbReference type="PANTHER" id="PTHR15749">
    <property type="entry name" value="FANCONI-ASSOCIATED NUCLEASE 1"/>
    <property type="match status" value="1"/>
</dbReference>
<dbReference type="Pfam" id="PF21315">
    <property type="entry name" value="FAN1_HTH"/>
    <property type="match status" value="1"/>
</dbReference>
<evidence type="ECO:0000256" key="2">
    <source>
        <dbReference type="ARBA" id="ARBA00001936"/>
    </source>
</evidence>
<dbReference type="GO" id="GO:0003676">
    <property type="term" value="F:nucleic acid binding"/>
    <property type="evidence" value="ECO:0007669"/>
    <property type="project" value="InterPro"/>
</dbReference>
<dbReference type="InterPro" id="IPR011856">
    <property type="entry name" value="tRNA_endonuc-like_dom_sf"/>
</dbReference>
<keyword evidence="12" id="KW-0614">Plasmid</keyword>
<protein>
    <recommendedName>
        <fullName evidence="5">phosphodiesterase I</fullName>
        <ecNumber evidence="5">3.1.4.1</ecNumber>
    </recommendedName>
</protein>
<keyword evidence="6" id="KW-0540">Nuclease</keyword>
<evidence type="ECO:0000256" key="8">
    <source>
        <dbReference type="ARBA" id="ARBA00022801"/>
    </source>
</evidence>
<evidence type="ECO:0000256" key="3">
    <source>
        <dbReference type="ARBA" id="ARBA00001946"/>
    </source>
</evidence>
<evidence type="ECO:0000256" key="6">
    <source>
        <dbReference type="ARBA" id="ARBA00022722"/>
    </source>
</evidence>
<evidence type="ECO:0000256" key="7">
    <source>
        <dbReference type="ARBA" id="ARBA00022723"/>
    </source>
</evidence>
<evidence type="ECO:0000259" key="11">
    <source>
        <dbReference type="SMART" id="SM00990"/>
    </source>
</evidence>
<keyword evidence="7" id="KW-0479">Metal-binding</keyword>
<dbReference type="EMBL" id="CP162602">
    <property type="protein sequence ID" value="XDK26570.1"/>
    <property type="molecule type" value="Genomic_DNA"/>
</dbReference>
<evidence type="ECO:0000256" key="1">
    <source>
        <dbReference type="ARBA" id="ARBA00000983"/>
    </source>
</evidence>
<evidence type="ECO:0000256" key="4">
    <source>
        <dbReference type="ARBA" id="ARBA00005533"/>
    </source>
</evidence>